<name>A0A7E4VQM9_PANRE</name>
<sequence>MPYPIANLPYGLRCRLSELTTKRERYNLQIAAGGASICPPKLQLMYRVKEQYYFDCDNSELIVREMIGATETRNCLFDNDSPLHYASYVVFTEIDLQYLSYDIFNNFYFGHGLFLHLDTCHLSQQFFEKMSDIIGSTVRSIEIDEITDDDLSGDVVHVQDSYNLNFTDVLTAFPNVAGISVDVKNLSPSWMSEVMQFKKTKLTFLSVVVPAEQIPLLTVDEIIDLLKAQNNTFSLEIFCKAGHQSPVGKLIQAIKKLPQGEKSFATKCVSLVDYNTTFQYCLPTEEISCFNYGLTN</sequence>
<protein>
    <submittedName>
        <fullName evidence="2">PLCXc domain-containing protein</fullName>
    </submittedName>
</protein>
<dbReference type="WBParaSite" id="Pan_g23448.t1">
    <property type="protein sequence ID" value="Pan_g23448.t1"/>
    <property type="gene ID" value="Pan_g23448"/>
</dbReference>
<reference evidence="2" key="2">
    <citation type="submission" date="2020-10" db="UniProtKB">
        <authorList>
            <consortium name="WormBaseParasite"/>
        </authorList>
    </citation>
    <scope>IDENTIFICATION</scope>
</reference>
<proteinExistence type="predicted"/>
<evidence type="ECO:0000313" key="1">
    <source>
        <dbReference type="Proteomes" id="UP000492821"/>
    </source>
</evidence>
<dbReference type="AlphaFoldDB" id="A0A7E4VQM9"/>
<reference evidence="1" key="1">
    <citation type="journal article" date="2013" name="Genetics">
        <title>The draft genome and transcriptome of Panagrellus redivivus are shaped by the harsh demands of a free-living lifestyle.</title>
        <authorList>
            <person name="Srinivasan J."/>
            <person name="Dillman A.R."/>
            <person name="Macchietto M.G."/>
            <person name="Heikkinen L."/>
            <person name="Lakso M."/>
            <person name="Fracchia K.M."/>
            <person name="Antoshechkin I."/>
            <person name="Mortazavi A."/>
            <person name="Wong G."/>
            <person name="Sternberg P.W."/>
        </authorList>
    </citation>
    <scope>NUCLEOTIDE SEQUENCE [LARGE SCALE GENOMIC DNA]</scope>
    <source>
        <strain evidence="1">MT8872</strain>
    </source>
</reference>
<dbReference type="Proteomes" id="UP000492821">
    <property type="component" value="Unassembled WGS sequence"/>
</dbReference>
<evidence type="ECO:0000313" key="2">
    <source>
        <dbReference type="WBParaSite" id="Pan_g23448.t1"/>
    </source>
</evidence>
<organism evidence="1 2">
    <name type="scientific">Panagrellus redivivus</name>
    <name type="common">Microworm</name>
    <dbReference type="NCBI Taxonomy" id="6233"/>
    <lineage>
        <taxon>Eukaryota</taxon>
        <taxon>Metazoa</taxon>
        <taxon>Ecdysozoa</taxon>
        <taxon>Nematoda</taxon>
        <taxon>Chromadorea</taxon>
        <taxon>Rhabditida</taxon>
        <taxon>Tylenchina</taxon>
        <taxon>Panagrolaimomorpha</taxon>
        <taxon>Panagrolaimoidea</taxon>
        <taxon>Panagrolaimidae</taxon>
        <taxon>Panagrellus</taxon>
    </lineage>
</organism>
<keyword evidence="1" id="KW-1185">Reference proteome</keyword>
<accession>A0A7E4VQM9</accession>